<keyword evidence="2" id="KW-1185">Reference proteome</keyword>
<name>A0A8S4RVN4_9NEOP</name>
<evidence type="ECO:0000313" key="1">
    <source>
        <dbReference type="EMBL" id="CAH2240995.1"/>
    </source>
</evidence>
<dbReference type="OrthoDB" id="407509at2759"/>
<dbReference type="EMBL" id="CAKXAJ010025559">
    <property type="protein sequence ID" value="CAH2240995.1"/>
    <property type="molecule type" value="Genomic_DNA"/>
</dbReference>
<evidence type="ECO:0000313" key="2">
    <source>
        <dbReference type="Proteomes" id="UP000838756"/>
    </source>
</evidence>
<reference evidence="1" key="1">
    <citation type="submission" date="2022-03" db="EMBL/GenBank/DDBJ databases">
        <authorList>
            <person name="Lindestad O."/>
        </authorList>
    </citation>
    <scope>NUCLEOTIDE SEQUENCE</scope>
</reference>
<gene>
    <name evidence="1" type="primary">jg19747</name>
    <name evidence="1" type="ORF">PAEG_LOCUS17467</name>
</gene>
<organism evidence="1 2">
    <name type="scientific">Pararge aegeria aegeria</name>
    <dbReference type="NCBI Taxonomy" id="348720"/>
    <lineage>
        <taxon>Eukaryota</taxon>
        <taxon>Metazoa</taxon>
        <taxon>Ecdysozoa</taxon>
        <taxon>Arthropoda</taxon>
        <taxon>Hexapoda</taxon>
        <taxon>Insecta</taxon>
        <taxon>Pterygota</taxon>
        <taxon>Neoptera</taxon>
        <taxon>Endopterygota</taxon>
        <taxon>Lepidoptera</taxon>
        <taxon>Glossata</taxon>
        <taxon>Ditrysia</taxon>
        <taxon>Papilionoidea</taxon>
        <taxon>Nymphalidae</taxon>
        <taxon>Satyrinae</taxon>
        <taxon>Satyrini</taxon>
        <taxon>Parargina</taxon>
        <taxon>Pararge</taxon>
    </lineage>
</organism>
<protein>
    <submittedName>
        <fullName evidence="1">Jg19747 protein</fullName>
    </submittedName>
</protein>
<proteinExistence type="predicted"/>
<sequence length="303" mass="34503">MPLPRIEPGTSYLNLQRSPLHQEVVKDWPPYGAVFGDYRSEEAVIAHSKFKIQNSFISSRPNISTFETSSLSVCSDSTTGSEGRFYREEAGMKHSSCSFPTSTIYILHFNIHFSILQLIIAKDEYGKLNGVATWHFSLSLQRSEIESDYQPLLTAQAVERAMLGVSLLDKIRNVEIRRRTRVTDIAQRVAKLNWQWAGHIVRRRDGRTGKRSIGRPPTRWTDNRRVAVILVPITQATLMDLDWAFFTIEPRGTVRICIPTWSIYRGRVSRIWNALPASRVNRHLLGNRAPGAILGCIVAYHQV</sequence>
<dbReference type="AlphaFoldDB" id="A0A8S4RVN4"/>
<dbReference type="Proteomes" id="UP000838756">
    <property type="component" value="Unassembled WGS sequence"/>
</dbReference>
<comment type="caution">
    <text evidence="1">The sequence shown here is derived from an EMBL/GenBank/DDBJ whole genome shotgun (WGS) entry which is preliminary data.</text>
</comment>
<accession>A0A8S4RVN4</accession>